<dbReference type="GeneID" id="63926208"/>
<protein>
    <submittedName>
        <fullName evidence="1">Uncharacterized protein</fullName>
    </submittedName>
</protein>
<dbReference type="EMBL" id="MN234185">
    <property type="protein sequence ID" value="QFG10126.1"/>
    <property type="molecule type" value="Genomic_DNA"/>
</dbReference>
<accession>A0A5J6THJ3</accession>
<sequence>MFSTDDERDRDTALRLAIQNDPGAQASVIVEDAEAFRAFLAGEPTKTEGK</sequence>
<organism evidence="1 2">
    <name type="scientific">Mycobacterium phage Lemuria</name>
    <dbReference type="NCBI Taxonomy" id="2599868"/>
    <lineage>
        <taxon>Viruses</taxon>
        <taxon>Duplodnaviria</taxon>
        <taxon>Heunggongvirae</taxon>
        <taxon>Uroviricota</taxon>
        <taxon>Caudoviricetes</taxon>
        <taxon>Gclasvirinae</taxon>
        <taxon>Jolieduovirus</taxon>
        <taxon>Jolieduovirus lemuria</taxon>
    </lineage>
</organism>
<dbReference type="KEGG" id="vg:63926208"/>
<evidence type="ECO:0000313" key="2">
    <source>
        <dbReference type="Proteomes" id="UP000325760"/>
    </source>
</evidence>
<evidence type="ECO:0000313" key="1">
    <source>
        <dbReference type="EMBL" id="QFG10126.1"/>
    </source>
</evidence>
<keyword evidence="2" id="KW-1185">Reference proteome</keyword>
<reference evidence="1 2" key="1">
    <citation type="submission" date="2019-07" db="EMBL/GenBank/DDBJ databases">
        <authorList>
            <person name="Divens A.M."/>
            <person name="Garlena R.A."/>
            <person name="Russell D.A."/>
            <person name="Pope W.H."/>
            <person name="Jacobs-Sera D."/>
            <person name="Hatfull G.F."/>
        </authorList>
    </citation>
    <scope>NUCLEOTIDE SEQUENCE [LARGE SCALE GENOMIC DNA]</scope>
</reference>
<dbReference type="Proteomes" id="UP000325760">
    <property type="component" value="Segment"/>
</dbReference>
<gene>
    <name evidence="1" type="primary">46</name>
    <name evidence="1" type="ORF">PBI_LEMURIA_46</name>
</gene>
<name>A0A5J6THJ3_9CAUD</name>
<proteinExistence type="predicted"/>
<dbReference type="RefSeq" id="YP_010051716.1">
    <property type="nucleotide sequence ID" value="NC_054446.1"/>
</dbReference>